<dbReference type="SUPFAM" id="SSF55729">
    <property type="entry name" value="Acyl-CoA N-acyltransferases (Nat)"/>
    <property type="match status" value="1"/>
</dbReference>
<dbReference type="InterPro" id="IPR016181">
    <property type="entry name" value="Acyl_CoA_acyltransferase"/>
</dbReference>
<feature type="compositionally biased region" description="Low complexity" evidence="1">
    <location>
        <begin position="152"/>
        <end position="163"/>
    </location>
</feature>
<dbReference type="STRING" id="1890683.A0A427Y846"/>
<proteinExistence type="predicted"/>
<dbReference type="AlphaFoldDB" id="A0A427Y846"/>
<feature type="compositionally biased region" description="Polar residues" evidence="1">
    <location>
        <begin position="206"/>
        <end position="217"/>
    </location>
</feature>
<protein>
    <recommendedName>
        <fullName evidence="2">N-acetyltransferase domain-containing protein</fullName>
    </recommendedName>
</protein>
<evidence type="ECO:0000259" key="2">
    <source>
        <dbReference type="PROSITE" id="PS51186"/>
    </source>
</evidence>
<dbReference type="Proteomes" id="UP000279259">
    <property type="component" value="Unassembled WGS sequence"/>
</dbReference>
<dbReference type="InterPro" id="IPR052742">
    <property type="entry name" value="Mito_N-acetyltransferase"/>
</dbReference>
<gene>
    <name evidence="3" type="ORF">EHS25_003152</name>
</gene>
<dbReference type="Pfam" id="PF00583">
    <property type="entry name" value="Acetyltransf_1"/>
    <property type="match status" value="1"/>
</dbReference>
<dbReference type="OrthoDB" id="10264707at2759"/>
<feature type="region of interest" description="Disordered" evidence="1">
    <location>
        <begin position="204"/>
        <end position="227"/>
    </location>
</feature>
<feature type="compositionally biased region" description="Basic and acidic residues" evidence="1">
    <location>
        <begin position="1"/>
        <end position="19"/>
    </location>
</feature>
<organism evidence="3 4">
    <name type="scientific">Saitozyma podzolica</name>
    <dbReference type="NCBI Taxonomy" id="1890683"/>
    <lineage>
        <taxon>Eukaryota</taxon>
        <taxon>Fungi</taxon>
        <taxon>Dikarya</taxon>
        <taxon>Basidiomycota</taxon>
        <taxon>Agaricomycotina</taxon>
        <taxon>Tremellomycetes</taxon>
        <taxon>Tremellales</taxon>
        <taxon>Trimorphomycetaceae</taxon>
        <taxon>Saitozyma</taxon>
    </lineage>
</organism>
<name>A0A427Y846_9TREE</name>
<evidence type="ECO:0000256" key="1">
    <source>
        <dbReference type="SAM" id="MobiDB-lite"/>
    </source>
</evidence>
<dbReference type="EMBL" id="RSCD01000017">
    <property type="protein sequence ID" value="RSH87243.1"/>
    <property type="molecule type" value="Genomic_DNA"/>
</dbReference>
<accession>A0A427Y846</accession>
<comment type="caution">
    <text evidence="3">The sequence shown here is derived from an EMBL/GenBank/DDBJ whole genome shotgun (WGS) entry which is preliminary data.</text>
</comment>
<dbReference type="PANTHER" id="PTHR43138:SF1">
    <property type="entry name" value="N-ACETYLTRANSFERASE ACA1"/>
    <property type="match status" value="1"/>
</dbReference>
<evidence type="ECO:0000313" key="4">
    <source>
        <dbReference type="Proteomes" id="UP000279259"/>
    </source>
</evidence>
<dbReference type="GO" id="GO:0005634">
    <property type="term" value="C:nucleus"/>
    <property type="evidence" value="ECO:0007669"/>
    <property type="project" value="TreeGrafter"/>
</dbReference>
<feature type="region of interest" description="Disordered" evidence="1">
    <location>
        <begin position="1"/>
        <end position="20"/>
    </location>
</feature>
<keyword evidence="4" id="KW-1185">Reference proteome</keyword>
<dbReference type="GO" id="GO:0016747">
    <property type="term" value="F:acyltransferase activity, transferring groups other than amino-acyl groups"/>
    <property type="evidence" value="ECO:0007669"/>
    <property type="project" value="InterPro"/>
</dbReference>
<dbReference type="PROSITE" id="PS51186">
    <property type="entry name" value="GNAT"/>
    <property type="match status" value="1"/>
</dbReference>
<dbReference type="Gene3D" id="3.40.630.30">
    <property type="match status" value="1"/>
</dbReference>
<evidence type="ECO:0000313" key="3">
    <source>
        <dbReference type="EMBL" id="RSH87243.1"/>
    </source>
</evidence>
<dbReference type="PANTHER" id="PTHR43138">
    <property type="entry name" value="ACETYLTRANSFERASE, GNAT FAMILY"/>
    <property type="match status" value="1"/>
</dbReference>
<sequence>MRPDRAGVSDGTCDGKGDGEVVGTLSALPRGGARRVPLEFEEIVDAVDLAGVGRGRNDTRAKRTIKSPSEKDKTYEYSYIPLPLPLPLPLSFPVYLFEPLLIASLSSALPSDHSITIPSTPAVLVASLPSTRTPRTSRDSPWPTELSPPPSSSRSSRRSPSPSGGWQLSTHPIKGAEAPKEVLEYLYSVFSKELQGGYEVMRRTSLPESSASTTSFTPRPDIPARRSHGLPRVHRLLLRLDHDSWGGAHRAADVGPANAGGGSGGRDPVEAIGGCYYIKPNYPGRSSHNCNAGFIVPPTHRGKKIGYNLGKSYLEYAPRLGYKGSVFNLVYKNNVASLKIWDSLGFQRVGLIPNAGRLRTQDGLGEEYVDAVVVHKSFVFTCTGIAAVPYSWHSMHGVRADFGHRRRASLCGMILYPIPKPE</sequence>
<feature type="region of interest" description="Disordered" evidence="1">
    <location>
        <begin position="128"/>
        <end position="173"/>
    </location>
</feature>
<reference evidence="3 4" key="1">
    <citation type="submission" date="2018-11" db="EMBL/GenBank/DDBJ databases">
        <title>Genome sequence of Saitozyma podzolica DSM 27192.</title>
        <authorList>
            <person name="Aliyu H."/>
            <person name="Gorte O."/>
            <person name="Ochsenreither K."/>
        </authorList>
    </citation>
    <scope>NUCLEOTIDE SEQUENCE [LARGE SCALE GENOMIC DNA]</scope>
    <source>
        <strain evidence="3 4">DSM 27192</strain>
    </source>
</reference>
<feature type="domain" description="N-acetyltransferase" evidence="2">
    <location>
        <begin position="220"/>
        <end position="379"/>
    </location>
</feature>
<dbReference type="InterPro" id="IPR000182">
    <property type="entry name" value="GNAT_dom"/>
</dbReference>